<dbReference type="KEGG" id="pbro:HOP40_31440"/>
<dbReference type="AlphaFoldDB" id="A0A6M6JRD3"/>
<evidence type="ECO:0000313" key="1">
    <source>
        <dbReference type="EMBL" id="QJY49726.1"/>
    </source>
</evidence>
<protein>
    <submittedName>
        <fullName evidence="1">Uncharacterized protein</fullName>
    </submittedName>
</protein>
<evidence type="ECO:0000313" key="2">
    <source>
        <dbReference type="Proteomes" id="UP000505377"/>
    </source>
</evidence>
<name>A0A6M6JRD3_9PSEU</name>
<organism evidence="1 2">
    <name type="scientific">Pseudonocardia broussonetiae</name>
    <dbReference type="NCBI Taxonomy" id="2736640"/>
    <lineage>
        <taxon>Bacteria</taxon>
        <taxon>Bacillati</taxon>
        <taxon>Actinomycetota</taxon>
        <taxon>Actinomycetes</taxon>
        <taxon>Pseudonocardiales</taxon>
        <taxon>Pseudonocardiaceae</taxon>
        <taxon>Pseudonocardia</taxon>
    </lineage>
</organism>
<accession>A0A6M6JRD3</accession>
<keyword evidence="2" id="KW-1185">Reference proteome</keyword>
<reference evidence="1 2" key="1">
    <citation type="submission" date="2020-05" db="EMBL/GenBank/DDBJ databases">
        <authorList>
            <person name="Mo P."/>
        </authorList>
    </citation>
    <scope>NUCLEOTIDE SEQUENCE [LARGE SCALE GENOMIC DNA]</scope>
    <source>
        <strain evidence="1 2">Gen01</strain>
    </source>
</reference>
<sequence>MSLRLPVGEVTVLLGPSVARRRMMNRLDDATGRCADGHDAGVHRLGARPVDPLAVRLAALDAVEPGRVAILLVDRFTDGLAAAERRAVLARLPAVAASGVAVLVDDADPVAGMAVADGALRVDRTGDVQVEQLAYLAS</sequence>
<dbReference type="Proteomes" id="UP000505377">
    <property type="component" value="Chromosome"/>
</dbReference>
<dbReference type="EMBL" id="CP053564">
    <property type="protein sequence ID" value="QJY49726.1"/>
    <property type="molecule type" value="Genomic_DNA"/>
</dbReference>
<gene>
    <name evidence="1" type="ORF">HOP40_31440</name>
</gene>
<dbReference type="RefSeq" id="WP_172166212.1">
    <property type="nucleotide sequence ID" value="NZ_CP053564.1"/>
</dbReference>
<proteinExistence type="predicted"/>